<evidence type="ECO:0000259" key="17">
    <source>
        <dbReference type="PROSITE" id="PS51855"/>
    </source>
</evidence>
<feature type="domain" description="ATP-grasp" evidence="16">
    <location>
        <begin position="673"/>
        <end position="865"/>
    </location>
</feature>
<dbReference type="PANTHER" id="PTHR11405">
    <property type="entry name" value="CARBAMOYLTRANSFERASE FAMILY MEMBER"/>
    <property type="match status" value="1"/>
</dbReference>
<dbReference type="Gene3D" id="3.40.50.1380">
    <property type="entry name" value="Methylglyoxal synthase-like domain"/>
    <property type="match status" value="1"/>
</dbReference>
<evidence type="ECO:0000256" key="7">
    <source>
        <dbReference type="ARBA" id="ARBA00022737"/>
    </source>
</evidence>
<dbReference type="GO" id="GO:0004088">
    <property type="term" value="F:carbamoyl-phosphate synthase (glutamine-hydrolyzing) activity"/>
    <property type="evidence" value="ECO:0007669"/>
    <property type="project" value="UniProtKB-EC"/>
</dbReference>
<dbReference type="SMART" id="SM01096">
    <property type="entry name" value="CPSase_L_D3"/>
    <property type="match status" value="1"/>
</dbReference>
<dbReference type="GO" id="GO:0004087">
    <property type="term" value="F:carbamoyl-phosphate synthase (ammonia) activity"/>
    <property type="evidence" value="ECO:0007669"/>
    <property type="project" value="UniProtKB-EC"/>
</dbReference>
<feature type="domain" description="ATP-grasp" evidence="16">
    <location>
        <begin position="133"/>
        <end position="327"/>
    </location>
</feature>
<dbReference type="PRINTS" id="PR00098">
    <property type="entry name" value="CPSASE"/>
</dbReference>
<dbReference type="PROSITE" id="PS00866">
    <property type="entry name" value="CPSASE_1"/>
    <property type="match status" value="1"/>
</dbReference>
<proteinExistence type="inferred from homology"/>
<name>A0A265N8R5_9BACI</name>
<dbReference type="InterPro" id="IPR006275">
    <property type="entry name" value="CPSase_lsu"/>
</dbReference>
<dbReference type="NCBIfam" id="TIGR01369">
    <property type="entry name" value="CPSaseII_lrg"/>
    <property type="match status" value="1"/>
</dbReference>
<dbReference type="SUPFAM" id="SSF52440">
    <property type="entry name" value="PreATP-grasp domain"/>
    <property type="match status" value="2"/>
</dbReference>
<dbReference type="OrthoDB" id="9804197at2"/>
<keyword evidence="8 15" id="KW-0547">Nucleotide-binding</keyword>
<dbReference type="Gene3D" id="3.40.50.20">
    <property type="match status" value="2"/>
</dbReference>
<dbReference type="GO" id="GO:0006221">
    <property type="term" value="P:pyrimidine nucleotide biosynthetic process"/>
    <property type="evidence" value="ECO:0007669"/>
    <property type="project" value="UniProtKB-KW"/>
</dbReference>
<dbReference type="GO" id="GO:0005737">
    <property type="term" value="C:cytoplasm"/>
    <property type="evidence" value="ECO:0007669"/>
    <property type="project" value="TreeGrafter"/>
</dbReference>
<protein>
    <submittedName>
        <fullName evidence="18">Carbamoyl phosphate synthase large subunit</fullName>
    </submittedName>
</protein>
<dbReference type="InterPro" id="IPR013815">
    <property type="entry name" value="ATP_grasp_subdomain_1"/>
</dbReference>
<evidence type="ECO:0000256" key="10">
    <source>
        <dbReference type="ARBA" id="ARBA00022842"/>
    </source>
</evidence>
<dbReference type="FunFam" id="3.30.470.20:FF:000001">
    <property type="entry name" value="Carbamoyl-phosphate synthase large chain"/>
    <property type="match status" value="1"/>
</dbReference>
<sequence>MWKQKALNKVLVIGSGPIVIGQAAEFDYAGTQACLSLKEEGITVVLVNNNPATIMTDEKIADSIYMEPLQVDTLEKIIAKEKPDGLIGCLGGQTGLNLTVELSEKGILDKYKVKLLGTSVSSIKKGEDRELFRNLMIEINEPIPESKIVESMDEGIDFIKDVGFPVILRPAYTLGGTGGGFAYNEDEFIGILNQGLKLSPIHQVLVEKSIKGWKEVEYEVMRDSAGNCMVVCDMENMDPVGVHTGDSIVAAPAQTLSEFQKQMLKNASIKIIRALDVVGGCNIQFALHPEANEYFIIEVNPRVSRSSALASKATGYPIAYITAKCAVGKQLDEIQHPVQISTNAYTEPILDYVVVKLPRFPFDKFTEGDRTLGTQMKATGEVMAIDSTFEGALNKAVRSLEMNVTSLNWPGMHDKSLVELVDLLSTPNDLRLFAITEAFHRKMNIDQLIKLTDMTEWFLGKIKSIIVCEQLLVKDKWPNLSMKNLKEAKRLNISDERIADLAGTTAKELRSFYRKHSMKPVYKAIGSGEFDDSSVCYYSTWQGSDHAVQTSNKKKVLVLGSGPIRIGQGVEFDYCSVHAALSLKKMGYEAVVINNNPETVSTDYSVADRLYFEPLALEDIMAVIEKENIDAVLIQFGGQTAINLANDLKEEGINVLGTTPEHIDQMEDREQFYNLLNKLNIPHIEGHIVRKSEELTESVQNLGFPVLIRPSYVIGGQSMFICNNEQEMNSYMERMKKETNGRIWPLLVDQYVPGLECEIDVISDGNEIVIPGIFEHLEKAGVHSGDSMTIFPSVSLPEETKMRIVEIAEKISSAVPVIGMMNIQFVIFENIIYVLEVNPRSSRTVPIMSKVTGIPMIEWAVKAQLGTPLIEITEELGLLKEPVHFTVKAPIFSAGKLNGVDHVLGPEMKSTGEIIGLGWSKPEALANASSFLGIQNLHQEKLQLFVSVSDRMKKESIKLITEFMQLGVQITATEGTAKYLQKAGIQAEEIIKNKEGLLNHWKNTPPHIVLNIPNQGRQKEKIGFYIRELSVRYQVPYFTSLETLQAMTGWFKNKKFEAKPRTLREYLKQMDVEKNVKENFESAVL</sequence>
<evidence type="ECO:0000259" key="16">
    <source>
        <dbReference type="PROSITE" id="PS50975"/>
    </source>
</evidence>
<dbReference type="GO" id="GO:0005524">
    <property type="term" value="F:ATP binding"/>
    <property type="evidence" value="ECO:0007669"/>
    <property type="project" value="UniProtKB-UniRule"/>
</dbReference>
<dbReference type="GO" id="GO:0006526">
    <property type="term" value="P:L-arginine biosynthetic process"/>
    <property type="evidence" value="ECO:0007669"/>
    <property type="project" value="UniProtKB-KW"/>
</dbReference>
<keyword evidence="9 15" id="KW-0067">ATP-binding</keyword>
<dbReference type="InterPro" id="IPR005480">
    <property type="entry name" value="CPSase_lsu_oligo"/>
</dbReference>
<organism evidence="18 19">
    <name type="scientific">Virgibacillus indicus</name>
    <dbReference type="NCBI Taxonomy" id="2024554"/>
    <lineage>
        <taxon>Bacteria</taxon>
        <taxon>Bacillati</taxon>
        <taxon>Bacillota</taxon>
        <taxon>Bacilli</taxon>
        <taxon>Bacillales</taxon>
        <taxon>Bacillaceae</taxon>
        <taxon>Virgibacillus</taxon>
    </lineage>
</organism>
<keyword evidence="6" id="KW-0479">Metal-binding</keyword>
<comment type="caution">
    <text evidence="18">The sequence shown here is derived from an EMBL/GenBank/DDBJ whole genome shotgun (WGS) entry which is preliminary data.</text>
</comment>
<dbReference type="EMBL" id="NPMS01000007">
    <property type="protein sequence ID" value="OZU87849.1"/>
    <property type="molecule type" value="Genomic_DNA"/>
</dbReference>
<dbReference type="InterPro" id="IPR011761">
    <property type="entry name" value="ATP-grasp"/>
</dbReference>
<keyword evidence="5" id="KW-0028">Amino-acid biosynthesis</keyword>
<evidence type="ECO:0000256" key="15">
    <source>
        <dbReference type="PROSITE-ProRule" id="PRU00409"/>
    </source>
</evidence>
<evidence type="ECO:0000256" key="1">
    <source>
        <dbReference type="ARBA" id="ARBA00005077"/>
    </source>
</evidence>
<dbReference type="InterPro" id="IPR036897">
    <property type="entry name" value="CarbamoylP_synth_lsu_oligo_sf"/>
</dbReference>
<dbReference type="NCBIfam" id="NF003671">
    <property type="entry name" value="PRK05294.1"/>
    <property type="match status" value="1"/>
</dbReference>
<dbReference type="GO" id="GO:0046872">
    <property type="term" value="F:metal ion binding"/>
    <property type="evidence" value="ECO:0007669"/>
    <property type="project" value="UniProtKB-KW"/>
</dbReference>
<dbReference type="InterPro" id="IPR058047">
    <property type="entry name" value="CPSase_preATP-grasp"/>
</dbReference>
<evidence type="ECO:0000256" key="5">
    <source>
        <dbReference type="ARBA" id="ARBA00022605"/>
    </source>
</evidence>
<evidence type="ECO:0000256" key="3">
    <source>
        <dbReference type="ARBA" id="ARBA00022571"/>
    </source>
</evidence>
<dbReference type="PROSITE" id="PS50975">
    <property type="entry name" value="ATP_GRASP"/>
    <property type="match status" value="2"/>
</dbReference>
<evidence type="ECO:0000256" key="12">
    <source>
        <dbReference type="ARBA" id="ARBA00023211"/>
    </source>
</evidence>
<dbReference type="NCBIfam" id="NF009455">
    <property type="entry name" value="PRK12815.1"/>
    <property type="match status" value="1"/>
</dbReference>
<dbReference type="SUPFAM" id="SSF56059">
    <property type="entry name" value="Glutathione synthetase ATP-binding domain-like"/>
    <property type="match status" value="2"/>
</dbReference>
<dbReference type="AlphaFoldDB" id="A0A265N8R5"/>
<dbReference type="PROSITE" id="PS51855">
    <property type="entry name" value="MGS"/>
    <property type="match status" value="1"/>
</dbReference>
<evidence type="ECO:0000256" key="2">
    <source>
        <dbReference type="ARBA" id="ARBA00009799"/>
    </source>
</evidence>
<dbReference type="InterPro" id="IPR005483">
    <property type="entry name" value="CPSase_dom"/>
</dbReference>
<dbReference type="PANTHER" id="PTHR11405:SF53">
    <property type="entry name" value="CARBAMOYL-PHOSPHATE SYNTHASE [AMMONIA], MITOCHONDRIAL"/>
    <property type="match status" value="1"/>
</dbReference>
<evidence type="ECO:0000256" key="9">
    <source>
        <dbReference type="ARBA" id="ARBA00022840"/>
    </source>
</evidence>
<dbReference type="SUPFAM" id="SSF48108">
    <property type="entry name" value="Carbamoyl phosphate synthetase, large subunit connection domain"/>
    <property type="match status" value="1"/>
</dbReference>
<evidence type="ECO:0000313" key="18">
    <source>
        <dbReference type="EMBL" id="OZU87849.1"/>
    </source>
</evidence>
<dbReference type="Gene3D" id="1.10.1030.10">
    <property type="entry name" value="Carbamoyl-phosphate synthetase, large subunit oligomerisation domain"/>
    <property type="match status" value="1"/>
</dbReference>
<accession>A0A265N8R5</accession>
<dbReference type="RefSeq" id="WP_094886537.1">
    <property type="nucleotide sequence ID" value="NZ_NPMS01000007.1"/>
</dbReference>
<dbReference type="Pfam" id="PF02142">
    <property type="entry name" value="MGS"/>
    <property type="match status" value="1"/>
</dbReference>
<dbReference type="Gene3D" id="3.30.470.20">
    <property type="entry name" value="ATP-grasp fold, B domain"/>
    <property type="match status" value="2"/>
</dbReference>
<dbReference type="GO" id="GO:0006541">
    <property type="term" value="P:glutamine metabolic process"/>
    <property type="evidence" value="ECO:0007669"/>
    <property type="project" value="TreeGrafter"/>
</dbReference>
<feature type="domain" description="MGS-like" evidence="17">
    <location>
        <begin position="935"/>
        <end position="1073"/>
    </location>
</feature>
<comment type="catalytic activity">
    <reaction evidence="13">
        <text>hydrogencarbonate + NH4(+) + 2 ATP = carbamoyl phosphate + 2 ADP + phosphate + 2 H(+)</text>
        <dbReference type="Rhea" id="RHEA:18029"/>
        <dbReference type="ChEBI" id="CHEBI:15378"/>
        <dbReference type="ChEBI" id="CHEBI:17544"/>
        <dbReference type="ChEBI" id="CHEBI:28938"/>
        <dbReference type="ChEBI" id="CHEBI:30616"/>
        <dbReference type="ChEBI" id="CHEBI:43474"/>
        <dbReference type="ChEBI" id="CHEBI:58228"/>
        <dbReference type="ChEBI" id="CHEBI:456216"/>
        <dbReference type="EC" id="6.3.4.16"/>
    </reaction>
</comment>
<evidence type="ECO:0000256" key="6">
    <source>
        <dbReference type="ARBA" id="ARBA00022723"/>
    </source>
</evidence>
<dbReference type="SMART" id="SM00851">
    <property type="entry name" value="MGS"/>
    <property type="match status" value="1"/>
</dbReference>
<dbReference type="FunFam" id="3.40.50.20:FF:000001">
    <property type="entry name" value="Carbamoyl-phosphate synthase large chain"/>
    <property type="match status" value="2"/>
</dbReference>
<evidence type="ECO:0000256" key="4">
    <source>
        <dbReference type="ARBA" id="ARBA00022598"/>
    </source>
</evidence>
<dbReference type="Pfam" id="PF02786">
    <property type="entry name" value="CPSase_L_D2"/>
    <property type="match status" value="2"/>
</dbReference>
<dbReference type="Proteomes" id="UP000216498">
    <property type="component" value="Unassembled WGS sequence"/>
</dbReference>
<dbReference type="SUPFAM" id="SSF52335">
    <property type="entry name" value="Methylglyoxal synthase-like"/>
    <property type="match status" value="1"/>
</dbReference>
<keyword evidence="4" id="KW-0436">Ligase</keyword>
<reference evidence="18 19" key="1">
    <citation type="submission" date="2017-08" db="EMBL/GenBank/DDBJ databases">
        <title>Virgibacillus indicus sp. nov. and Virgibacillus profoundi sp. nov, two moderately halophilic bacteria isolated from marine sediment by using the Microfluidic Streak Plate.</title>
        <authorList>
            <person name="Xu B."/>
            <person name="Hu B."/>
            <person name="Wang J."/>
            <person name="Zhu Y."/>
            <person name="Huang L."/>
            <person name="Du W."/>
            <person name="Huang Y."/>
        </authorList>
    </citation>
    <scope>NUCLEOTIDE SEQUENCE [LARGE SCALE GENOMIC DNA]</scope>
    <source>
        <strain evidence="18 19">IO3-P2-C2</strain>
    </source>
</reference>
<dbReference type="InterPro" id="IPR005479">
    <property type="entry name" value="CPAse_ATP-bd"/>
</dbReference>
<dbReference type="PROSITE" id="PS00867">
    <property type="entry name" value="CPSASE_2"/>
    <property type="match status" value="2"/>
</dbReference>
<dbReference type="Pfam" id="PF02787">
    <property type="entry name" value="CPSase_L_D3"/>
    <property type="match status" value="1"/>
</dbReference>
<keyword evidence="12" id="KW-0464">Manganese</keyword>
<evidence type="ECO:0000256" key="14">
    <source>
        <dbReference type="ARBA" id="ARBA00048816"/>
    </source>
</evidence>
<keyword evidence="7" id="KW-0677">Repeat</keyword>
<comment type="catalytic activity">
    <reaction evidence="14">
        <text>hydrogencarbonate + L-glutamine + 2 ATP + H2O = carbamoyl phosphate + L-glutamate + 2 ADP + phosphate + 2 H(+)</text>
        <dbReference type="Rhea" id="RHEA:18633"/>
        <dbReference type="ChEBI" id="CHEBI:15377"/>
        <dbReference type="ChEBI" id="CHEBI:15378"/>
        <dbReference type="ChEBI" id="CHEBI:17544"/>
        <dbReference type="ChEBI" id="CHEBI:29985"/>
        <dbReference type="ChEBI" id="CHEBI:30616"/>
        <dbReference type="ChEBI" id="CHEBI:43474"/>
        <dbReference type="ChEBI" id="CHEBI:58228"/>
        <dbReference type="ChEBI" id="CHEBI:58359"/>
        <dbReference type="ChEBI" id="CHEBI:456216"/>
        <dbReference type="EC" id="6.3.5.5"/>
    </reaction>
</comment>
<dbReference type="InterPro" id="IPR011607">
    <property type="entry name" value="MGS-like_dom"/>
</dbReference>
<dbReference type="InterPro" id="IPR016185">
    <property type="entry name" value="PreATP-grasp_dom_sf"/>
</dbReference>
<comment type="similarity">
    <text evidence="2">Belongs to the CarB family.</text>
</comment>
<dbReference type="InterPro" id="IPR036914">
    <property type="entry name" value="MGS-like_dom_sf"/>
</dbReference>
<comment type="pathway">
    <text evidence="1">Amino-acid biosynthesis; L-arginine biosynthesis; carbamoyl phosphate from bicarbonate: step 1/1.</text>
</comment>
<keyword evidence="10" id="KW-0460">Magnesium</keyword>
<dbReference type="FunFam" id="3.30.470.20:FF:000026">
    <property type="entry name" value="Carbamoyl-phosphate synthase large chain"/>
    <property type="match status" value="1"/>
</dbReference>
<dbReference type="Gene3D" id="3.30.1490.20">
    <property type="entry name" value="ATP-grasp fold, A domain"/>
    <property type="match status" value="1"/>
</dbReference>
<evidence type="ECO:0000256" key="8">
    <source>
        <dbReference type="ARBA" id="ARBA00022741"/>
    </source>
</evidence>
<evidence type="ECO:0000256" key="13">
    <source>
        <dbReference type="ARBA" id="ARBA00047359"/>
    </source>
</evidence>
<evidence type="ECO:0000256" key="11">
    <source>
        <dbReference type="ARBA" id="ARBA00022975"/>
    </source>
</evidence>
<keyword evidence="11" id="KW-0665">Pyrimidine biosynthesis</keyword>
<keyword evidence="3" id="KW-0055">Arginine biosynthesis</keyword>
<gene>
    <name evidence="18" type="ORF">CIL03_14180</name>
</gene>
<evidence type="ECO:0000313" key="19">
    <source>
        <dbReference type="Proteomes" id="UP000216498"/>
    </source>
</evidence>
<keyword evidence="19" id="KW-1185">Reference proteome</keyword>
<dbReference type="Pfam" id="PF25596">
    <property type="entry name" value="CPSase_L_D1"/>
    <property type="match status" value="2"/>
</dbReference>